<protein>
    <submittedName>
        <fullName evidence="9">Peptidase M48, Ste24p</fullName>
    </submittedName>
</protein>
<evidence type="ECO:0000259" key="8">
    <source>
        <dbReference type="Pfam" id="PF01435"/>
    </source>
</evidence>
<feature type="chain" id="PRO_5015588221" evidence="7">
    <location>
        <begin position="20"/>
        <end position="641"/>
    </location>
</feature>
<proteinExistence type="predicted"/>
<dbReference type="Gene3D" id="3.30.2010.10">
    <property type="entry name" value="Metalloproteases ('zincins'), catalytic domain"/>
    <property type="match status" value="1"/>
</dbReference>
<keyword evidence="5" id="KW-0862">Zinc</keyword>
<evidence type="ECO:0000256" key="4">
    <source>
        <dbReference type="ARBA" id="ARBA00022801"/>
    </source>
</evidence>
<keyword evidence="7" id="KW-0732">Signal</keyword>
<keyword evidence="6" id="KW-0482">Metalloprotease</keyword>
<feature type="signal peptide" evidence="7">
    <location>
        <begin position="1"/>
        <end position="19"/>
    </location>
</feature>
<evidence type="ECO:0000256" key="5">
    <source>
        <dbReference type="ARBA" id="ARBA00022833"/>
    </source>
</evidence>
<dbReference type="Pfam" id="PF01435">
    <property type="entry name" value="Peptidase_M48"/>
    <property type="match status" value="1"/>
</dbReference>
<dbReference type="GO" id="GO:0006508">
    <property type="term" value="P:proteolysis"/>
    <property type="evidence" value="ECO:0007669"/>
    <property type="project" value="UniProtKB-KW"/>
</dbReference>
<keyword evidence="4" id="KW-0378">Hydrolase</keyword>
<evidence type="ECO:0000256" key="6">
    <source>
        <dbReference type="ARBA" id="ARBA00023049"/>
    </source>
</evidence>
<sequence>MRSLRTIVFLLLASTALLGSENPQLSSVSLTSPSVVRGNTLDGAVTLNVAAPFDIQVLLSADPARAATLPPSVTIHAGSKSATFTVSTRRNADIGNDTVVTVYGNYGVTKSGSFRLLAPIAFDQILDRVVERERRFVATMKGMHPLAETYIQDLHEYKSHDVEPVDDQYFLGRLDIKERPQDSLFQKERPGVLHHLLNPFPSALAYRLLPRGFAQMVILDSDFQKNNYRFDFVRREFLGEARCIVIDVQPQPKVRKSLFTGRIWVEDRDFNIVRFNGTYSGGSRNTYYLHFDSWRLNLQPGLWLPAYIYIEESGKKEGSPSPHNLYFKAQTRLWGYDPEQLGHDEEFTQIHVDNSVNDQAVGKDNGPVEAERIWERSAEDNALDHLQKIGLLAPSGEMDKVLQTVTTNLLVTNNLNIDPDVRCRVLLTLPLESFTVGNTIVVSRGLLDVLPDEASLAMILAHELSHIALGHRVNTRLAFNDRFFFPDTDAFQNLDFERDAGEEDAADKKAMELLANSPYKDKLGSAGLFLKTLHDRSPVLTNLIRPHLGNRMANRDNTRMAALFSSAPPLEKQRLDQIAALPLGSRVKLDPWNNQLTMMNAKPVALQFPREKMPFEVIPLSPYLTYNQPNKSLVAQSPPSP</sequence>
<dbReference type="AlphaFoldDB" id="A0A2U3KW42"/>
<evidence type="ECO:0000256" key="1">
    <source>
        <dbReference type="ARBA" id="ARBA00001947"/>
    </source>
</evidence>
<evidence type="ECO:0000256" key="3">
    <source>
        <dbReference type="ARBA" id="ARBA00022723"/>
    </source>
</evidence>
<gene>
    <name evidence="9" type="ORF">SBA1_500032</name>
</gene>
<keyword evidence="2" id="KW-0645">Protease</keyword>
<evidence type="ECO:0000313" key="9">
    <source>
        <dbReference type="EMBL" id="SPF43881.1"/>
    </source>
</evidence>
<dbReference type="GO" id="GO:0004222">
    <property type="term" value="F:metalloendopeptidase activity"/>
    <property type="evidence" value="ECO:0007669"/>
    <property type="project" value="InterPro"/>
</dbReference>
<dbReference type="EMBL" id="OMOD01000145">
    <property type="protein sequence ID" value="SPF43881.1"/>
    <property type="molecule type" value="Genomic_DNA"/>
</dbReference>
<evidence type="ECO:0000313" key="10">
    <source>
        <dbReference type="Proteomes" id="UP000238701"/>
    </source>
</evidence>
<evidence type="ECO:0000256" key="2">
    <source>
        <dbReference type="ARBA" id="ARBA00022670"/>
    </source>
</evidence>
<reference evidence="10" key="1">
    <citation type="submission" date="2018-02" db="EMBL/GenBank/DDBJ databases">
        <authorList>
            <person name="Hausmann B."/>
        </authorList>
    </citation>
    <scope>NUCLEOTIDE SEQUENCE [LARGE SCALE GENOMIC DNA]</scope>
    <source>
        <strain evidence="10">Peat soil MAG SbA1</strain>
    </source>
</reference>
<keyword evidence="3" id="KW-0479">Metal-binding</keyword>
<name>A0A2U3KW42_9BACT</name>
<evidence type="ECO:0000256" key="7">
    <source>
        <dbReference type="SAM" id="SignalP"/>
    </source>
</evidence>
<comment type="cofactor">
    <cofactor evidence="1">
        <name>Zn(2+)</name>
        <dbReference type="ChEBI" id="CHEBI:29105"/>
    </cofactor>
</comment>
<feature type="domain" description="Peptidase M48" evidence="8">
    <location>
        <begin position="437"/>
        <end position="475"/>
    </location>
</feature>
<accession>A0A2U3KW42</accession>
<dbReference type="GO" id="GO:0046872">
    <property type="term" value="F:metal ion binding"/>
    <property type="evidence" value="ECO:0007669"/>
    <property type="project" value="UniProtKB-KW"/>
</dbReference>
<dbReference type="InterPro" id="IPR001915">
    <property type="entry name" value="Peptidase_M48"/>
</dbReference>
<organism evidence="9 10">
    <name type="scientific">Candidatus Sulfotelmatobacter kueseliae</name>
    <dbReference type="NCBI Taxonomy" id="2042962"/>
    <lineage>
        <taxon>Bacteria</taxon>
        <taxon>Pseudomonadati</taxon>
        <taxon>Acidobacteriota</taxon>
        <taxon>Terriglobia</taxon>
        <taxon>Terriglobales</taxon>
        <taxon>Candidatus Korobacteraceae</taxon>
        <taxon>Candidatus Sulfotelmatobacter</taxon>
    </lineage>
</organism>
<dbReference type="Proteomes" id="UP000238701">
    <property type="component" value="Unassembled WGS sequence"/>
</dbReference>